<dbReference type="InterPro" id="IPR022357">
    <property type="entry name" value="MIP_CS"/>
</dbReference>
<evidence type="ECO:0000256" key="7">
    <source>
        <dbReference type="RuleBase" id="RU000477"/>
    </source>
</evidence>
<keyword evidence="4 7" id="KW-0812">Transmembrane</keyword>
<comment type="caution">
    <text evidence="9">The sequence shown here is derived from an EMBL/GenBank/DDBJ whole genome shotgun (WGS) entry which is preliminary data.</text>
</comment>
<sequence>MKSSSKKGCEWFYVPLDKVLTKSQRGVHLELVGEFFGTAVLILLGDGVVAGVLLEKSKAKDGGWITITTAWALAVCFGVLVAKALGSPGAHLNPAVTLSVCIQSGDYSNFIPYSLAQIGGGALGAFLVYLHYLPHWKETKDPGKILAVFSTEPAIKDTVSNMISEGFGTFLLILGIHAIFSPLNGGASGIVGAGFVGLLVWAIGLSMGGTTGYAINPARDLGPRIIHSLIPIPNKGNSNWKYAWLPVFIPLAGAGLAAVVIKYLV</sequence>
<dbReference type="Gene3D" id="1.20.1080.10">
    <property type="entry name" value="Glycerol uptake facilitator protein"/>
    <property type="match status" value="1"/>
</dbReference>
<feature type="transmembrane region" description="Helical" evidence="8">
    <location>
        <begin position="35"/>
        <end position="54"/>
    </location>
</feature>
<evidence type="ECO:0000256" key="4">
    <source>
        <dbReference type="ARBA" id="ARBA00022692"/>
    </source>
</evidence>
<dbReference type="EMBL" id="AOGY02000014">
    <property type="protein sequence ID" value="EMY71258.1"/>
    <property type="molecule type" value="Genomic_DNA"/>
</dbReference>
<dbReference type="GO" id="GO:0005886">
    <property type="term" value="C:plasma membrane"/>
    <property type="evidence" value="ECO:0007669"/>
    <property type="project" value="TreeGrafter"/>
</dbReference>
<evidence type="ECO:0000256" key="8">
    <source>
        <dbReference type="SAM" id="Phobius"/>
    </source>
</evidence>
<protein>
    <submittedName>
        <fullName evidence="9">MIP family channel protein</fullName>
    </submittedName>
</protein>
<dbReference type="Pfam" id="PF00230">
    <property type="entry name" value="MIP"/>
    <property type="match status" value="1"/>
</dbReference>
<dbReference type="PANTHER" id="PTHR43829">
    <property type="entry name" value="AQUAPORIN OR AQUAGLYCEROPORIN RELATED"/>
    <property type="match status" value="1"/>
</dbReference>
<dbReference type="InterPro" id="IPR050363">
    <property type="entry name" value="MIP/Aquaporin"/>
</dbReference>
<evidence type="ECO:0000313" key="9">
    <source>
        <dbReference type="EMBL" id="EMY71258.1"/>
    </source>
</evidence>
<keyword evidence="5 8" id="KW-1133">Transmembrane helix</keyword>
<evidence type="ECO:0000256" key="5">
    <source>
        <dbReference type="ARBA" id="ARBA00022989"/>
    </source>
</evidence>
<dbReference type="AlphaFoldDB" id="N1W8B5"/>
<evidence type="ECO:0000256" key="1">
    <source>
        <dbReference type="ARBA" id="ARBA00004141"/>
    </source>
</evidence>
<evidence type="ECO:0000256" key="6">
    <source>
        <dbReference type="ARBA" id="ARBA00023136"/>
    </source>
</evidence>
<comment type="subcellular location">
    <subcellularLocation>
        <location evidence="1">Membrane</location>
        <topology evidence="1">Multi-pass membrane protein</topology>
    </subcellularLocation>
</comment>
<keyword evidence="3 7" id="KW-0813">Transport</keyword>
<dbReference type="SUPFAM" id="SSF81338">
    <property type="entry name" value="Aquaporin-like"/>
    <property type="match status" value="1"/>
</dbReference>
<keyword evidence="6 8" id="KW-0472">Membrane</keyword>
<dbReference type="Proteomes" id="UP000012227">
    <property type="component" value="Unassembled WGS sequence"/>
</dbReference>
<gene>
    <name evidence="9" type="ORF">LEP1GSC199_3482</name>
</gene>
<dbReference type="GO" id="GO:0015254">
    <property type="term" value="F:glycerol channel activity"/>
    <property type="evidence" value="ECO:0007669"/>
    <property type="project" value="TreeGrafter"/>
</dbReference>
<name>N1W8B5_9LEPT</name>
<dbReference type="PRINTS" id="PR00783">
    <property type="entry name" value="MINTRINSICP"/>
</dbReference>
<accession>N1W8B5</accession>
<dbReference type="PROSITE" id="PS00221">
    <property type="entry name" value="MIP"/>
    <property type="match status" value="1"/>
</dbReference>
<dbReference type="STRING" id="1218591.LEP1GSC199_3482"/>
<reference evidence="9 10" key="1">
    <citation type="submission" date="2013-03" db="EMBL/GenBank/DDBJ databases">
        <authorList>
            <person name="Harkins D.M."/>
            <person name="Durkin A.S."/>
            <person name="Brinkac L.M."/>
            <person name="Haft D.H."/>
            <person name="Selengut J.D."/>
            <person name="Sanka R."/>
            <person name="DePew J."/>
            <person name="Purushe J."/>
            <person name="Galloway R.L."/>
            <person name="Vinetz J.M."/>
            <person name="Sutton G.G."/>
            <person name="Nierman W.C."/>
            <person name="Fouts D.E."/>
        </authorList>
    </citation>
    <scope>NUCLEOTIDE SEQUENCE [LARGE SCALE GENOMIC DNA]</scope>
    <source>
        <strain evidence="9 10">Waz Holland</strain>
    </source>
</reference>
<feature type="transmembrane region" description="Helical" evidence="8">
    <location>
        <begin position="110"/>
        <end position="130"/>
    </location>
</feature>
<evidence type="ECO:0000256" key="2">
    <source>
        <dbReference type="ARBA" id="ARBA00006175"/>
    </source>
</evidence>
<feature type="transmembrane region" description="Helical" evidence="8">
    <location>
        <begin position="66"/>
        <end position="90"/>
    </location>
</feature>
<comment type="similarity">
    <text evidence="2 7">Belongs to the MIP/aquaporin (TC 1.A.8) family.</text>
</comment>
<evidence type="ECO:0000256" key="3">
    <source>
        <dbReference type="ARBA" id="ARBA00022448"/>
    </source>
</evidence>
<feature type="transmembrane region" description="Helical" evidence="8">
    <location>
        <begin position="166"/>
        <end position="183"/>
    </location>
</feature>
<organism evidence="9 10">
    <name type="scientific">Leptospira vanthielii serovar Holland str. Waz Holland = ATCC 700522</name>
    <dbReference type="NCBI Taxonomy" id="1218591"/>
    <lineage>
        <taxon>Bacteria</taxon>
        <taxon>Pseudomonadati</taxon>
        <taxon>Spirochaetota</taxon>
        <taxon>Spirochaetia</taxon>
        <taxon>Leptospirales</taxon>
        <taxon>Leptospiraceae</taxon>
        <taxon>Leptospira</taxon>
    </lineage>
</organism>
<dbReference type="PANTHER" id="PTHR43829:SF9">
    <property type="entry name" value="AQUAPORIN-9"/>
    <property type="match status" value="1"/>
</dbReference>
<feature type="transmembrane region" description="Helical" evidence="8">
    <location>
        <begin position="189"/>
        <end position="215"/>
    </location>
</feature>
<dbReference type="InterPro" id="IPR023271">
    <property type="entry name" value="Aquaporin-like"/>
</dbReference>
<dbReference type="InterPro" id="IPR000425">
    <property type="entry name" value="MIP"/>
</dbReference>
<evidence type="ECO:0000313" key="10">
    <source>
        <dbReference type="Proteomes" id="UP000012227"/>
    </source>
</evidence>
<proteinExistence type="inferred from homology"/>
<feature type="transmembrane region" description="Helical" evidence="8">
    <location>
        <begin position="242"/>
        <end position="264"/>
    </location>
</feature>